<evidence type="ECO:0000256" key="1">
    <source>
        <dbReference type="SAM" id="Phobius"/>
    </source>
</evidence>
<keyword evidence="1" id="KW-0812">Transmembrane</keyword>
<proteinExistence type="predicted"/>
<sequence length="248" mass="26271">MNLERMDDTFGQGLRTVLVKQVNEAPPAHVRWHRWWVGAGIFAGVGLVGGVGAATAGFFTEPGGDIVTQVGSPTSGTYTGSHTFDLGTAPEGATHFTVKLICLSGAGTLSMDDGGFITCPGDQNGTSQPQPIALIDGERSTKIRASEPGVTYTAQLTYVTRTETEWAVNESGDTYGAVNDRGEPDLLAVIATNGKPGYAYSQDLRGPEINNPQEAIKYMETMKGTTLMVPVYESDGETVIGEFQAGSW</sequence>
<keyword evidence="1" id="KW-1133">Transmembrane helix</keyword>
<keyword evidence="3" id="KW-1185">Reference proteome</keyword>
<organism evidence="2 3">
    <name type="scientific">Arthrobacter crusticola</name>
    <dbReference type="NCBI Taxonomy" id="2547960"/>
    <lineage>
        <taxon>Bacteria</taxon>
        <taxon>Bacillati</taxon>
        <taxon>Actinomycetota</taxon>
        <taxon>Actinomycetes</taxon>
        <taxon>Micrococcales</taxon>
        <taxon>Micrococcaceae</taxon>
        <taxon>Arthrobacter</taxon>
    </lineage>
</organism>
<dbReference type="AlphaFoldDB" id="A0A4R5U3F3"/>
<protein>
    <recommendedName>
        <fullName evidence="4">Peptidase M56 family protein</fullName>
    </recommendedName>
</protein>
<evidence type="ECO:0008006" key="4">
    <source>
        <dbReference type="Google" id="ProtNLM"/>
    </source>
</evidence>
<feature type="transmembrane region" description="Helical" evidence="1">
    <location>
        <begin position="35"/>
        <end position="59"/>
    </location>
</feature>
<keyword evidence="1" id="KW-0472">Membrane</keyword>
<comment type="caution">
    <text evidence="2">The sequence shown here is derived from an EMBL/GenBank/DDBJ whole genome shotgun (WGS) entry which is preliminary data.</text>
</comment>
<evidence type="ECO:0000313" key="2">
    <source>
        <dbReference type="EMBL" id="TDK28215.1"/>
    </source>
</evidence>
<dbReference type="EMBL" id="SMTK01000001">
    <property type="protein sequence ID" value="TDK28215.1"/>
    <property type="molecule type" value="Genomic_DNA"/>
</dbReference>
<name>A0A4R5U3F3_9MICC</name>
<gene>
    <name evidence="2" type="ORF">E2F48_03805</name>
</gene>
<evidence type="ECO:0000313" key="3">
    <source>
        <dbReference type="Proteomes" id="UP000295411"/>
    </source>
</evidence>
<reference evidence="2 3" key="1">
    <citation type="submission" date="2019-03" db="EMBL/GenBank/DDBJ databases">
        <title>Arthrobacter sp. nov., an bacterium isolated from biocrust in Mu Us Desert.</title>
        <authorList>
            <person name="Lixiong L."/>
        </authorList>
    </citation>
    <scope>NUCLEOTIDE SEQUENCE [LARGE SCALE GENOMIC DNA]</scope>
    <source>
        <strain evidence="2 3">SLN-3</strain>
    </source>
</reference>
<accession>A0A4R5U3F3</accession>
<dbReference type="RefSeq" id="WP_133402623.1">
    <property type="nucleotide sequence ID" value="NZ_SMTK01000001.1"/>
</dbReference>
<dbReference type="OrthoDB" id="3786257at2"/>
<dbReference type="Proteomes" id="UP000295411">
    <property type="component" value="Unassembled WGS sequence"/>
</dbReference>